<organism evidence="1 2">
    <name type="scientific">Penicillium cf. viridicatum</name>
    <dbReference type="NCBI Taxonomy" id="2972119"/>
    <lineage>
        <taxon>Eukaryota</taxon>
        <taxon>Fungi</taxon>
        <taxon>Dikarya</taxon>
        <taxon>Ascomycota</taxon>
        <taxon>Pezizomycotina</taxon>
        <taxon>Eurotiomycetes</taxon>
        <taxon>Eurotiomycetidae</taxon>
        <taxon>Eurotiales</taxon>
        <taxon>Aspergillaceae</taxon>
        <taxon>Penicillium</taxon>
    </lineage>
</organism>
<dbReference type="Gene3D" id="1.10.510.10">
    <property type="entry name" value="Transferase(Phosphotransferase) domain 1"/>
    <property type="match status" value="1"/>
</dbReference>
<accession>A0A9W9JK39</accession>
<proteinExistence type="predicted"/>
<sequence>MEEIGPFQIRQWLQPNAVGIEGHHKETFEEILVKTENMSLNLDQEAAILQTLSGGIGFPTLYWFGKSSNLKTMITDARGPSLEDVFERSNRYFHMQLVLEIANQLIFRLEWMHSHNVSHGRLTPVSFAAGASTWQTPQIILGEFGNIDNTENSTMKDLEAVADILVYLAVGFPSWEIFQARKPSLADIPPPLKGFISMISGREINPADYVIPRRYLHTARRSLLGRTILGGLGAPQDRNLSLKYLASRNTGDLFETLGSKISAVGDAAGEIPWGKEHAKFLLGSLNEIMTIYFALLMRDKPSPKRNRYHMGAFHLPNRLWRDLRWYLCMAKRGSLPLQKLITITIYKYMGVLVEVIPSYNRHWTKILSDTAYAQMNVDEDCSHLWKDAWIYWKQCANFLNKQ</sequence>
<evidence type="ECO:0000313" key="1">
    <source>
        <dbReference type="EMBL" id="KAJ5195751.1"/>
    </source>
</evidence>
<dbReference type="InterPro" id="IPR050235">
    <property type="entry name" value="CK1_Ser-Thr_kinase"/>
</dbReference>
<dbReference type="EMBL" id="JAPQKQ010000005">
    <property type="protein sequence ID" value="KAJ5195751.1"/>
    <property type="molecule type" value="Genomic_DNA"/>
</dbReference>
<protein>
    <recommendedName>
        <fullName evidence="3">Protein kinase domain-containing protein</fullName>
    </recommendedName>
</protein>
<dbReference type="Proteomes" id="UP001150942">
    <property type="component" value="Unassembled WGS sequence"/>
</dbReference>
<evidence type="ECO:0000313" key="2">
    <source>
        <dbReference type="Proteomes" id="UP001150942"/>
    </source>
</evidence>
<keyword evidence="2" id="KW-1185">Reference proteome</keyword>
<evidence type="ECO:0008006" key="3">
    <source>
        <dbReference type="Google" id="ProtNLM"/>
    </source>
</evidence>
<dbReference type="OrthoDB" id="4496730at2759"/>
<reference evidence="1" key="1">
    <citation type="submission" date="2022-11" db="EMBL/GenBank/DDBJ databases">
        <authorList>
            <person name="Petersen C."/>
        </authorList>
    </citation>
    <scope>NUCLEOTIDE SEQUENCE</scope>
    <source>
        <strain evidence="1">IBT 20477</strain>
    </source>
</reference>
<name>A0A9W9JK39_9EURO</name>
<dbReference type="PANTHER" id="PTHR11909">
    <property type="entry name" value="CASEIN KINASE-RELATED"/>
    <property type="match status" value="1"/>
</dbReference>
<dbReference type="SUPFAM" id="SSF56112">
    <property type="entry name" value="Protein kinase-like (PK-like)"/>
    <property type="match status" value="1"/>
</dbReference>
<dbReference type="AlphaFoldDB" id="A0A9W9JK39"/>
<comment type="caution">
    <text evidence="1">The sequence shown here is derived from an EMBL/GenBank/DDBJ whole genome shotgun (WGS) entry which is preliminary data.</text>
</comment>
<reference evidence="1" key="2">
    <citation type="journal article" date="2023" name="IMA Fungus">
        <title>Comparative genomic study of the Penicillium genus elucidates a diverse pangenome and 15 lateral gene transfer events.</title>
        <authorList>
            <person name="Petersen C."/>
            <person name="Sorensen T."/>
            <person name="Nielsen M.R."/>
            <person name="Sondergaard T.E."/>
            <person name="Sorensen J.L."/>
            <person name="Fitzpatrick D.A."/>
            <person name="Frisvad J.C."/>
            <person name="Nielsen K.L."/>
        </authorList>
    </citation>
    <scope>NUCLEOTIDE SEQUENCE</scope>
    <source>
        <strain evidence="1">IBT 20477</strain>
    </source>
</reference>
<gene>
    <name evidence="1" type="ORF">N7449_006230</name>
</gene>
<dbReference type="InterPro" id="IPR011009">
    <property type="entry name" value="Kinase-like_dom_sf"/>
</dbReference>
<dbReference type="Gene3D" id="3.30.200.20">
    <property type="entry name" value="Phosphorylase Kinase, domain 1"/>
    <property type="match status" value="1"/>
</dbReference>